<keyword evidence="1" id="KW-1133">Transmembrane helix</keyword>
<evidence type="ECO:0008006" key="4">
    <source>
        <dbReference type="Google" id="ProtNLM"/>
    </source>
</evidence>
<evidence type="ECO:0000313" key="2">
    <source>
        <dbReference type="EMBL" id="AGA66890.1"/>
    </source>
</evidence>
<dbReference type="Pfam" id="PF09719">
    <property type="entry name" value="C_GCAxxG_C_C"/>
    <property type="match status" value="1"/>
</dbReference>
<dbReference type="NCBIfam" id="TIGR01909">
    <property type="entry name" value="C_GCAxxG_C_C"/>
    <property type="match status" value="1"/>
</dbReference>
<gene>
    <name evidence="2" type="ORF">BPP43_08485</name>
</gene>
<accession>A0A3B6VM58</accession>
<keyword evidence="1" id="KW-0812">Transmembrane</keyword>
<dbReference type="AlphaFoldDB" id="A0A3B6VM58"/>
<keyword evidence="1" id="KW-0472">Membrane</keyword>
<evidence type="ECO:0000313" key="3">
    <source>
        <dbReference type="Proteomes" id="UP000010793"/>
    </source>
</evidence>
<sequence length="137" mass="15543">MTLYEYLHNGFGKEEDLNCAEKMLYGANTVYNLGIDRSDLKLAAGFGGGMGLGLTCGILTGAIMAFSKAFIIERGHESTFLKELEFEFVSRFKELTSHTDCTPLKEEYRDPIDGCDYIIFEAAKIFDDIMQRYYKKD</sequence>
<dbReference type="KEGG" id="bpip:BPP43_08485"/>
<proteinExistence type="predicted"/>
<dbReference type="EMBL" id="CP002873">
    <property type="protein sequence ID" value="AGA66890.1"/>
    <property type="molecule type" value="Genomic_DNA"/>
</dbReference>
<dbReference type="InterPro" id="IPR010181">
    <property type="entry name" value="CGCAxxGCC_motif"/>
</dbReference>
<name>A0A3B6VM58_BRAPL</name>
<organism evidence="2 3">
    <name type="scientific">Brachyspira pilosicoli P43/6/78</name>
    <dbReference type="NCBI Taxonomy" id="1042417"/>
    <lineage>
        <taxon>Bacteria</taxon>
        <taxon>Pseudomonadati</taxon>
        <taxon>Spirochaetota</taxon>
        <taxon>Spirochaetia</taxon>
        <taxon>Brachyspirales</taxon>
        <taxon>Brachyspiraceae</taxon>
        <taxon>Brachyspira</taxon>
    </lineage>
</organism>
<protein>
    <recommendedName>
        <fullName evidence="4">C_GCAxxG_C_C family protein</fullName>
    </recommendedName>
</protein>
<dbReference type="RefSeq" id="WP_015274653.1">
    <property type="nucleotide sequence ID" value="NC_019908.1"/>
</dbReference>
<dbReference type="Proteomes" id="UP000010793">
    <property type="component" value="Chromosome"/>
</dbReference>
<reference evidence="2 3" key="1">
    <citation type="journal article" date="2013" name="Genome Announc.">
        <title>Complete Genome Sequence of the Porcine Strain Brachyspira pilosicoli P43/6/78(T.).</title>
        <authorList>
            <person name="Lin C."/>
            <person name="den Bakker H.C."/>
            <person name="Suzuki H."/>
            <person name="Lefebure T."/>
            <person name="Ponnala L."/>
            <person name="Sun Q."/>
            <person name="Stanhope M.J."/>
            <person name="Wiedmann M."/>
            <person name="Duhamel G.E."/>
        </authorList>
    </citation>
    <scope>NUCLEOTIDE SEQUENCE [LARGE SCALE GENOMIC DNA]</scope>
    <source>
        <strain evidence="2 3">P43/6/78</strain>
    </source>
</reference>
<feature type="transmembrane region" description="Helical" evidence="1">
    <location>
        <begin position="42"/>
        <end position="66"/>
    </location>
</feature>
<evidence type="ECO:0000256" key="1">
    <source>
        <dbReference type="SAM" id="Phobius"/>
    </source>
</evidence>
<keyword evidence="3" id="KW-1185">Reference proteome</keyword>